<protein>
    <submittedName>
        <fullName evidence="1">Uncharacterized protein</fullName>
    </submittedName>
</protein>
<dbReference type="Proteomes" id="UP000630353">
    <property type="component" value="Unassembled WGS sequence"/>
</dbReference>
<accession>A0A918XNJ2</accession>
<sequence length="106" mass="11111">MLRTTPWASLLRAVERPDAFGRTAGPSADRCRLHATAAPDRIVIACHAPRGAGAASALGLAERVAALIRDCGFGSRSFGTPSIELDGRHPDGIRAVVTLPIRRDAG</sequence>
<dbReference type="AlphaFoldDB" id="A0A918XNJ2"/>
<name>A0A918XNJ2_9PROT</name>
<reference evidence="1" key="1">
    <citation type="journal article" date="2014" name="Int. J. Syst. Evol. Microbiol.">
        <title>Complete genome sequence of Corynebacterium casei LMG S-19264T (=DSM 44701T), isolated from a smear-ripened cheese.</title>
        <authorList>
            <consortium name="US DOE Joint Genome Institute (JGI-PGF)"/>
            <person name="Walter F."/>
            <person name="Albersmeier A."/>
            <person name="Kalinowski J."/>
            <person name="Ruckert C."/>
        </authorList>
    </citation>
    <scope>NUCLEOTIDE SEQUENCE</scope>
    <source>
        <strain evidence="1">KCTC 42651</strain>
    </source>
</reference>
<reference evidence="1" key="2">
    <citation type="submission" date="2020-09" db="EMBL/GenBank/DDBJ databases">
        <authorList>
            <person name="Sun Q."/>
            <person name="Kim S."/>
        </authorList>
    </citation>
    <scope>NUCLEOTIDE SEQUENCE</scope>
    <source>
        <strain evidence="1">KCTC 42651</strain>
    </source>
</reference>
<comment type="caution">
    <text evidence="1">The sequence shown here is derived from an EMBL/GenBank/DDBJ whole genome shotgun (WGS) entry which is preliminary data.</text>
</comment>
<proteinExistence type="predicted"/>
<evidence type="ECO:0000313" key="1">
    <source>
        <dbReference type="EMBL" id="GHD42280.1"/>
    </source>
</evidence>
<evidence type="ECO:0000313" key="2">
    <source>
        <dbReference type="Proteomes" id="UP000630353"/>
    </source>
</evidence>
<dbReference type="EMBL" id="BMZS01000002">
    <property type="protein sequence ID" value="GHD42280.1"/>
    <property type="molecule type" value="Genomic_DNA"/>
</dbReference>
<gene>
    <name evidence="1" type="ORF">GCM10017083_07120</name>
</gene>
<organism evidence="1 2">
    <name type="scientific">Thalassobaculum fulvum</name>
    <dbReference type="NCBI Taxonomy" id="1633335"/>
    <lineage>
        <taxon>Bacteria</taxon>
        <taxon>Pseudomonadati</taxon>
        <taxon>Pseudomonadota</taxon>
        <taxon>Alphaproteobacteria</taxon>
        <taxon>Rhodospirillales</taxon>
        <taxon>Thalassobaculaceae</taxon>
        <taxon>Thalassobaculum</taxon>
    </lineage>
</organism>
<dbReference type="RefSeq" id="WP_189987563.1">
    <property type="nucleotide sequence ID" value="NZ_BMZS01000002.1"/>
</dbReference>
<keyword evidence="2" id="KW-1185">Reference proteome</keyword>